<dbReference type="Proteomes" id="UP000886523">
    <property type="component" value="Unassembled WGS sequence"/>
</dbReference>
<dbReference type="InterPro" id="IPR037869">
    <property type="entry name" value="Spp1/CFP1"/>
</dbReference>
<keyword evidence="11" id="KW-1185">Reference proteome</keyword>
<keyword evidence="5" id="KW-0539">Nucleus</keyword>
<comment type="caution">
    <text evidence="10">The sequence shown here is derived from an EMBL/GenBank/DDBJ whole genome shotgun (WGS) entry which is preliminary data.</text>
</comment>
<dbReference type="GO" id="GO:0008270">
    <property type="term" value="F:zinc ion binding"/>
    <property type="evidence" value="ECO:0007669"/>
    <property type="project" value="UniProtKB-KW"/>
</dbReference>
<evidence type="ECO:0000256" key="4">
    <source>
        <dbReference type="ARBA" id="ARBA00022833"/>
    </source>
</evidence>
<dbReference type="Pfam" id="PF00628">
    <property type="entry name" value="PHD"/>
    <property type="match status" value="1"/>
</dbReference>
<dbReference type="InterPro" id="IPR019787">
    <property type="entry name" value="Znf_PHD-finger"/>
</dbReference>
<feature type="compositionally biased region" description="Basic residues" evidence="8">
    <location>
        <begin position="63"/>
        <end position="83"/>
    </location>
</feature>
<dbReference type="SUPFAM" id="SSF57903">
    <property type="entry name" value="FYVE/PHD zinc finger"/>
    <property type="match status" value="1"/>
</dbReference>
<feature type="region of interest" description="Disordered" evidence="8">
    <location>
        <begin position="1"/>
        <end position="126"/>
    </location>
</feature>
<dbReference type="SMART" id="SM00249">
    <property type="entry name" value="PHD"/>
    <property type="match status" value="1"/>
</dbReference>
<keyword evidence="4" id="KW-0862">Zinc</keyword>
<dbReference type="EMBL" id="MU128984">
    <property type="protein sequence ID" value="KAF9512606.1"/>
    <property type="molecule type" value="Genomic_DNA"/>
</dbReference>
<feature type="domain" description="PHD-type" evidence="9">
    <location>
        <begin position="146"/>
        <end position="197"/>
    </location>
</feature>
<dbReference type="GO" id="GO:0048188">
    <property type="term" value="C:Set1C/COMPASS complex"/>
    <property type="evidence" value="ECO:0007669"/>
    <property type="project" value="InterPro"/>
</dbReference>
<feature type="compositionally biased region" description="Low complexity" evidence="8">
    <location>
        <begin position="84"/>
        <end position="101"/>
    </location>
</feature>
<dbReference type="InterPro" id="IPR019786">
    <property type="entry name" value="Zinc_finger_PHD-type_CS"/>
</dbReference>
<gene>
    <name evidence="10" type="ORF">BS47DRAFT_1047589</name>
</gene>
<keyword evidence="3 6" id="KW-0863">Zinc-finger</keyword>
<organism evidence="10 11">
    <name type="scientific">Hydnum rufescens UP504</name>
    <dbReference type="NCBI Taxonomy" id="1448309"/>
    <lineage>
        <taxon>Eukaryota</taxon>
        <taxon>Fungi</taxon>
        <taxon>Dikarya</taxon>
        <taxon>Basidiomycota</taxon>
        <taxon>Agaricomycotina</taxon>
        <taxon>Agaricomycetes</taxon>
        <taxon>Cantharellales</taxon>
        <taxon>Hydnaceae</taxon>
        <taxon>Hydnum</taxon>
    </lineage>
</organism>
<evidence type="ECO:0000256" key="5">
    <source>
        <dbReference type="ARBA" id="ARBA00023242"/>
    </source>
</evidence>
<comment type="subcellular location">
    <subcellularLocation>
        <location evidence="1">Nucleus</location>
    </subcellularLocation>
</comment>
<dbReference type="OrthoDB" id="436852at2759"/>
<dbReference type="Gene3D" id="3.30.40.10">
    <property type="entry name" value="Zinc/RING finger domain, C3HC4 (zinc finger)"/>
    <property type="match status" value="1"/>
</dbReference>
<feature type="compositionally biased region" description="Polar residues" evidence="8">
    <location>
        <begin position="47"/>
        <end position="58"/>
    </location>
</feature>
<feature type="coiled-coil region" evidence="7">
    <location>
        <begin position="271"/>
        <end position="298"/>
    </location>
</feature>
<keyword evidence="7" id="KW-0175">Coiled coil</keyword>
<evidence type="ECO:0000313" key="11">
    <source>
        <dbReference type="Proteomes" id="UP000886523"/>
    </source>
</evidence>
<name>A0A9P6AVB0_9AGAM</name>
<accession>A0A9P6AVB0</accession>
<dbReference type="InterPro" id="IPR011011">
    <property type="entry name" value="Znf_FYVE_PHD"/>
</dbReference>
<evidence type="ECO:0000256" key="7">
    <source>
        <dbReference type="SAM" id="Coils"/>
    </source>
</evidence>
<keyword evidence="2" id="KW-0479">Metal-binding</keyword>
<dbReference type="InterPro" id="IPR013083">
    <property type="entry name" value="Znf_RING/FYVE/PHD"/>
</dbReference>
<dbReference type="PROSITE" id="PS01359">
    <property type="entry name" value="ZF_PHD_1"/>
    <property type="match status" value="1"/>
</dbReference>
<dbReference type="PANTHER" id="PTHR46174">
    <property type="entry name" value="CXXC-TYPE ZINC FINGER PROTEIN 1"/>
    <property type="match status" value="1"/>
</dbReference>
<feature type="compositionally biased region" description="Acidic residues" evidence="8">
    <location>
        <begin position="1"/>
        <end position="17"/>
    </location>
</feature>
<evidence type="ECO:0000256" key="6">
    <source>
        <dbReference type="PROSITE-ProRule" id="PRU00146"/>
    </source>
</evidence>
<evidence type="ECO:0000256" key="3">
    <source>
        <dbReference type="ARBA" id="ARBA00022771"/>
    </source>
</evidence>
<dbReference type="PANTHER" id="PTHR46174:SF1">
    <property type="entry name" value="CXXC-TYPE ZINC FINGER PROTEIN 1"/>
    <property type="match status" value="1"/>
</dbReference>
<protein>
    <recommendedName>
        <fullName evidence="9">PHD-type domain-containing protein</fullName>
    </recommendedName>
</protein>
<dbReference type="InterPro" id="IPR001965">
    <property type="entry name" value="Znf_PHD"/>
</dbReference>
<dbReference type="GO" id="GO:0045893">
    <property type="term" value="P:positive regulation of DNA-templated transcription"/>
    <property type="evidence" value="ECO:0007669"/>
    <property type="project" value="TreeGrafter"/>
</dbReference>
<dbReference type="PROSITE" id="PS50016">
    <property type="entry name" value="ZF_PHD_2"/>
    <property type="match status" value="1"/>
</dbReference>
<sequence>MDDETVDVVGEIMDEGVPDMQVDVPEPKIDTGELTPSAADGGMTDTDPATGTLSGTVRESTKHTAKSRKASASKPRARPKPKGNKASAKPAAKARLAQLKAEPSGGPRGRSISETPAPSQDDAIPASDDGLVLEEEIEEDPEPDTKLYCICETLYNEERIMVACDKCDEWYHPSCVHLDEKNVELVDKFFCPRCVAIEPQLVTSYKPVCARPDCTHPARPPLSRYCSTKCGIRAVMARVDEWGGDADRLLEHPAVANARQPEGLLVIPPDAKHLIDTNEDLRRQLDRLQRGLKKITHDRERQLSLDSSLQARMVLLQSSTVRIQQKGEASCGFDARLVFDEETWQQWLEQGGKDFLYERQGGGLDEDPDDDEKWYCARARKCDRHAGYVL</sequence>
<dbReference type="AlphaFoldDB" id="A0A9P6AVB0"/>
<proteinExistence type="predicted"/>
<evidence type="ECO:0000256" key="8">
    <source>
        <dbReference type="SAM" id="MobiDB-lite"/>
    </source>
</evidence>
<evidence type="ECO:0000256" key="2">
    <source>
        <dbReference type="ARBA" id="ARBA00022723"/>
    </source>
</evidence>
<reference evidence="10" key="1">
    <citation type="journal article" date="2020" name="Nat. Commun.">
        <title>Large-scale genome sequencing of mycorrhizal fungi provides insights into the early evolution of symbiotic traits.</title>
        <authorList>
            <person name="Miyauchi S."/>
            <person name="Kiss E."/>
            <person name="Kuo A."/>
            <person name="Drula E."/>
            <person name="Kohler A."/>
            <person name="Sanchez-Garcia M."/>
            <person name="Morin E."/>
            <person name="Andreopoulos B."/>
            <person name="Barry K.W."/>
            <person name="Bonito G."/>
            <person name="Buee M."/>
            <person name="Carver A."/>
            <person name="Chen C."/>
            <person name="Cichocki N."/>
            <person name="Clum A."/>
            <person name="Culley D."/>
            <person name="Crous P.W."/>
            <person name="Fauchery L."/>
            <person name="Girlanda M."/>
            <person name="Hayes R.D."/>
            <person name="Keri Z."/>
            <person name="LaButti K."/>
            <person name="Lipzen A."/>
            <person name="Lombard V."/>
            <person name="Magnuson J."/>
            <person name="Maillard F."/>
            <person name="Murat C."/>
            <person name="Nolan M."/>
            <person name="Ohm R.A."/>
            <person name="Pangilinan J."/>
            <person name="Pereira M.F."/>
            <person name="Perotto S."/>
            <person name="Peter M."/>
            <person name="Pfister S."/>
            <person name="Riley R."/>
            <person name="Sitrit Y."/>
            <person name="Stielow J.B."/>
            <person name="Szollosi G."/>
            <person name="Zifcakova L."/>
            <person name="Stursova M."/>
            <person name="Spatafora J.W."/>
            <person name="Tedersoo L."/>
            <person name="Vaario L.M."/>
            <person name="Yamada A."/>
            <person name="Yan M."/>
            <person name="Wang P."/>
            <person name="Xu J."/>
            <person name="Bruns T."/>
            <person name="Baldrian P."/>
            <person name="Vilgalys R."/>
            <person name="Dunand C."/>
            <person name="Henrissat B."/>
            <person name="Grigoriev I.V."/>
            <person name="Hibbett D."/>
            <person name="Nagy L.G."/>
            <person name="Martin F.M."/>
        </authorList>
    </citation>
    <scope>NUCLEOTIDE SEQUENCE</scope>
    <source>
        <strain evidence="10">UP504</strain>
    </source>
</reference>
<evidence type="ECO:0000313" key="10">
    <source>
        <dbReference type="EMBL" id="KAF9512606.1"/>
    </source>
</evidence>
<evidence type="ECO:0000256" key="1">
    <source>
        <dbReference type="ARBA" id="ARBA00004123"/>
    </source>
</evidence>
<evidence type="ECO:0000259" key="9">
    <source>
        <dbReference type="PROSITE" id="PS50016"/>
    </source>
</evidence>